<accession>A0A5N6YXP6</accession>
<keyword evidence="2" id="KW-1185">Reference proteome</keyword>
<evidence type="ECO:0000313" key="2">
    <source>
        <dbReference type="Proteomes" id="UP000327118"/>
    </source>
</evidence>
<dbReference type="AlphaFoldDB" id="A0A5N6YXP6"/>
<dbReference type="Pfam" id="PF13489">
    <property type="entry name" value="Methyltransf_23"/>
    <property type="match status" value="1"/>
</dbReference>
<name>A0A5N6YXP6_9EURO</name>
<dbReference type="Proteomes" id="UP000327118">
    <property type="component" value="Unassembled WGS sequence"/>
</dbReference>
<dbReference type="PANTHER" id="PTHR45036">
    <property type="entry name" value="METHYLTRANSFERASE LIKE 7B"/>
    <property type="match status" value="1"/>
</dbReference>
<reference evidence="2" key="1">
    <citation type="submission" date="2019-04" db="EMBL/GenBank/DDBJ databases">
        <title>Friends and foes A comparative genomics studyof 23 Aspergillus species from section Flavi.</title>
        <authorList>
            <consortium name="DOE Joint Genome Institute"/>
            <person name="Kjaerbolling I."/>
            <person name="Vesth T."/>
            <person name="Frisvad J.C."/>
            <person name="Nybo J.L."/>
            <person name="Theobald S."/>
            <person name="Kildgaard S."/>
            <person name="Isbrandt T."/>
            <person name="Kuo A."/>
            <person name="Sato A."/>
            <person name="Lyhne E.K."/>
            <person name="Kogle M.E."/>
            <person name="Wiebenga A."/>
            <person name="Kun R.S."/>
            <person name="Lubbers R.J."/>
            <person name="Makela M.R."/>
            <person name="Barry K."/>
            <person name="Chovatia M."/>
            <person name="Clum A."/>
            <person name="Daum C."/>
            <person name="Haridas S."/>
            <person name="He G."/>
            <person name="LaButti K."/>
            <person name="Lipzen A."/>
            <person name="Mondo S."/>
            <person name="Riley R."/>
            <person name="Salamov A."/>
            <person name="Simmons B.A."/>
            <person name="Magnuson J.K."/>
            <person name="Henrissat B."/>
            <person name="Mortensen U.H."/>
            <person name="Larsen T.O."/>
            <person name="Devries R.P."/>
            <person name="Grigoriev I.V."/>
            <person name="Machida M."/>
            <person name="Baker S.E."/>
            <person name="Andersen M.R."/>
        </authorList>
    </citation>
    <scope>NUCLEOTIDE SEQUENCE [LARGE SCALE GENOMIC DNA]</scope>
    <source>
        <strain evidence="2">CBS 553.77</strain>
    </source>
</reference>
<dbReference type="PANTHER" id="PTHR45036:SF1">
    <property type="entry name" value="METHYLTRANSFERASE LIKE 7A"/>
    <property type="match status" value="1"/>
</dbReference>
<protein>
    <submittedName>
        <fullName evidence="1">S-adenosyl-L-methionine-dependent methyltransferase</fullName>
    </submittedName>
</protein>
<dbReference type="InterPro" id="IPR029063">
    <property type="entry name" value="SAM-dependent_MTases_sf"/>
</dbReference>
<dbReference type="CDD" id="cd02440">
    <property type="entry name" value="AdoMet_MTases"/>
    <property type="match status" value="1"/>
</dbReference>
<dbReference type="GO" id="GO:0032259">
    <property type="term" value="P:methylation"/>
    <property type="evidence" value="ECO:0007669"/>
    <property type="project" value="UniProtKB-KW"/>
</dbReference>
<proteinExistence type="predicted"/>
<sequence length="304" mass="33428">MASVNEPTTKVWIQSLLEPGQLLLWAMSYYVRVNLEAVFKRGQILAPLLQSARLRDEAFGRFWVAVTTTNDENTAQSQSPVAIQAGLQNSSDLIPPVLAHASGLVLDVGPGTGTQMPLLRSPAIKTIYGAEPCHGLHEELRSRADAEGLGEKYHILPCSVVASELVPMLQEQGLLPAGTTALDQTTGVFDTILCVRVLCSVPDLDQTARELYSLLRPGGKILVTEHVVNPWRTAKGSVVARAMQTFYELLGWSWYLGDCRLNRNTERALRRAADVDGGWESVELERWFGRTCLPYIAGVFVKKA</sequence>
<dbReference type="OrthoDB" id="540004at2759"/>
<organism evidence="1 2">
    <name type="scientific">Aspergillus coremiiformis</name>
    <dbReference type="NCBI Taxonomy" id="138285"/>
    <lineage>
        <taxon>Eukaryota</taxon>
        <taxon>Fungi</taxon>
        <taxon>Dikarya</taxon>
        <taxon>Ascomycota</taxon>
        <taxon>Pezizomycotina</taxon>
        <taxon>Eurotiomycetes</taxon>
        <taxon>Eurotiomycetidae</taxon>
        <taxon>Eurotiales</taxon>
        <taxon>Aspergillaceae</taxon>
        <taxon>Aspergillus</taxon>
        <taxon>Aspergillus subgen. Circumdati</taxon>
    </lineage>
</organism>
<dbReference type="SUPFAM" id="SSF53335">
    <property type="entry name" value="S-adenosyl-L-methionine-dependent methyltransferases"/>
    <property type="match status" value="1"/>
</dbReference>
<dbReference type="EMBL" id="ML739262">
    <property type="protein sequence ID" value="KAE8349918.1"/>
    <property type="molecule type" value="Genomic_DNA"/>
</dbReference>
<dbReference type="Gene3D" id="3.40.50.150">
    <property type="entry name" value="Vaccinia Virus protein VP39"/>
    <property type="match status" value="1"/>
</dbReference>
<dbReference type="InterPro" id="IPR052356">
    <property type="entry name" value="Thiol_S-MT"/>
</dbReference>
<evidence type="ECO:0000313" key="1">
    <source>
        <dbReference type="EMBL" id="KAE8349918.1"/>
    </source>
</evidence>
<keyword evidence="1" id="KW-0808">Transferase</keyword>
<dbReference type="GO" id="GO:0008168">
    <property type="term" value="F:methyltransferase activity"/>
    <property type="evidence" value="ECO:0007669"/>
    <property type="project" value="UniProtKB-KW"/>
</dbReference>
<gene>
    <name evidence="1" type="ORF">BDV28DRAFT_51563</name>
</gene>
<keyword evidence="1" id="KW-0489">Methyltransferase</keyword>